<dbReference type="Gene3D" id="3.30.420.10">
    <property type="entry name" value="Ribonuclease H-like superfamily/Ribonuclease H"/>
    <property type="match status" value="1"/>
</dbReference>
<evidence type="ECO:0000313" key="2">
    <source>
        <dbReference type="EMBL" id="TBU21910.1"/>
    </source>
</evidence>
<gene>
    <name evidence="2" type="ORF">BD311DRAFT_706396</name>
</gene>
<dbReference type="Pfam" id="PF01612">
    <property type="entry name" value="DNA_pol_A_exo1"/>
    <property type="match status" value="1"/>
</dbReference>
<dbReference type="InterPro" id="IPR012337">
    <property type="entry name" value="RNaseH-like_sf"/>
</dbReference>
<dbReference type="Proteomes" id="UP000292957">
    <property type="component" value="Unassembled WGS sequence"/>
</dbReference>
<name>A0A4Q9M4T0_9APHY</name>
<sequence>MQPGTSPQVRASFPVLIVDCEGESLGHPHGSLTLLSISTPDGSRILLIDVLALRDPKHPSLKPLLALLSSDKVLKVFWDGRTDVLELSLTYGVRVAPVLDLQVAEVVHRSKWQSKDRHLRALAEKTFKSIRNEVLADPAVFDGIYPLIGLDGCLRYQGLVKEQAKDEEVVKMHKTQGSAMWAERPLPANLLAYAARDVELIAALYRHAIHRWRIGSDDALEKLKSQSAAYVSVYRTREQKARHQALELGRFMAMGVLDEASANNARYRCERCELELPLSCFVKSSSEKAGTRTHTNSLKLRRWSLCRLCGALARKNRETGQRWVDV</sequence>
<dbReference type="GO" id="GO:0003676">
    <property type="term" value="F:nucleic acid binding"/>
    <property type="evidence" value="ECO:0007669"/>
    <property type="project" value="InterPro"/>
</dbReference>
<dbReference type="EMBL" id="ML143568">
    <property type="protein sequence ID" value="TBU21910.1"/>
    <property type="molecule type" value="Genomic_DNA"/>
</dbReference>
<protein>
    <submittedName>
        <fullName evidence="2">Ribonuclease H-like domain-containing protein</fullName>
    </submittedName>
</protein>
<dbReference type="GO" id="GO:0008408">
    <property type="term" value="F:3'-5' exonuclease activity"/>
    <property type="evidence" value="ECO:0007669"/>
    <property type="project" value="InterPro"/>
</dbReference>
<proteinExistence type="predicted"/>
<dbReference type="PANTHER" id="PTHR43040:SF1">
    <property type="entry name" value="RIBONUCLEASE D"/>
    <property type="match status" value="1"/>
</dbReference>
<dbReference type="OrthoDB" id="26838at2759"/>
<feature type="domain" description="3'-5' exonuclease" evidence="1">
    <location>
        <begin position="13"/>
        <end position="127"/>
    </location>
</feature>
<dbReference type="SUPFAM" id="SSF53098">
    <property type="entry name" value="Ribonuclease H-like"/>
    <property type="match status" value="1"/>
</dbReference>
<reference evidence="2" key="1">
    <citation type="submission" date="2019-01" db="EMBL/GenBank/DDBJ databases">
        <title>Draft genome sequences of three monokaryotic isolates of the white-rot basidiomycete fungus Dichomitus squalens.</title>
        <authorList>
            <consortium name="DOE Joint Genome Institute"/>
            <person name="Lopez S.C."/>
            <person name="Andreopoulos B."/>
            <person name="Pangilinan J."/>
            <person name="Lipzen A."/>
            <person name="Riley R."/>
            <person name="Ahrendt S."/>
            <person name="Ng V."/>
            <person name="Barry K."/>
            <person name="Daum C."/>
            <person name="Grigoriev I.V."/>
            <person name="Hilden K.S."/>
            <person name="Makela M.R."/>
            <person name="de Vries R.P."/>
        </authorList>
    </citation>
    <scope>NUCLEOTIDE SEQUENCE [LARGE SCALE GENOMIC DNA]</scope>
    <source>
        <strain evidence="2">OM18370.1</strain>
    </source>
</reference>
<dbReference type="InterPro" id="IPR036397">
    <property type="entry name" value="RNaseH_sf"/>
</dbReference>
<evidence type="ECO:0000259" key="1">
    <source>
        <dbReference type="Pfam" id="PF01612"/>
    </source>
</evidence>
<organism evidence="2">
    <name type="scientific">Dichomitus squalens</name>
    <dbReference type="NCBI Taxonomy" id="114155"/>
    <lineage>
        <taxon>Eukaryota</taxon>
        <taxon>Fungi</taxon>
        <taxon>Dikarya</taxon>
        <taxon>Basidiomycota</taxon>
        <taxon>Agaricomycotina</taxon>
        <taxon>Agaricomycetes</taxon>
        <taxon>Polyporales</taxon>
        <taxon>Polyporaceae</taxon>
        <taxon>Dichomitus</taxon>
    </lineage>
</organism>
<dbReference type="AlphaFoldDB" id="A0A4Q9M4T0"/>
<accession>A0A4Q9M4T0</accession>
<dbReference type="PANTHER" id="PTHR43040">
    <property type="entry name" value="RIBONUCLEASE D"/>
    <property type="match status" value="1"/>
</dbReference>
<dbReference type="GO" id="GO:0006139">
    <property type="term" value="P:nucleobase-containing compound metabolic process"/>
    <property type="evidence" value="ECO:0007669"/>
    <property type="project" value="InterPro"/>
</dbReference>
<dbReference type="InterPro" id="IPR002562">
    <property type="entry name" value="3'-5'_exonuclease_dom"/>
</dbReference>